<dbReference type="AlphaFoldDB" id="A0A2U8DFR4"/>
<keyword evidence="5 13" id="KW-0436">Ligase</keyword>
<comment type="caution">
    <text evidence="13">Lacks conserved residue(s) required for the propagation of feature annotation.</text>
</comment>
<evidence type="ECO:0000256" key="3">
    <source>
        <dbReference type="ARBA" id="ARBA00011209"/>
    </source>
</evidence>
<dbReference type="InterPro" id="IPR004529">
    <property type="entry name" value="Phe-tRNA-synth_IIc_asu"/>
</dbReference>
<dbReference type="PANTHER" id="PTHR11538:SF41">
    <property type="entry name" value="PHENYLALANINE--TRNA LIGASE, MITOCHONDRIAL"/>
    <property type="match status" value="1"/>
</dbReference>
<dbReference type="GO" id="GO:0005737">
    <property type="term" value="C:cytoplasm"/>
    <property type="evidence" value="ECO:0007669"/>
    <property type="project" value="UniProtKB-SubCell"/>
</dbReference>
<accession>A0A2U8DFR4</accession>
<dbReference type="CDD" id="cd00496">
    <property type="entry name" value="PheRS_alpha_core"/>
    <property type="match status" value="1"/>
</dbReference>
<feature type="domain" description="Aminoacyl-transfer RNA synthetases class-II family profile" evidence="14">
    <location>
        <begin position="116"/>
        <end position="317"/>
    </location>
</feature>
<dbReference type="HAMAP" id="MF_00281">
    <property type="entry name" value="Phe_tRNA_synth_alpha1"/>
    <property type="match status" value="1"/>
</dbReference>
<dbReference type="GO" id="GO:0004826">
    <property type="term" value="F:phenylalanine-tRNA ligase activity"/>
    <property type="evidence" value="ECO:0007669"/>
    <property type="project" value="UniProtKB-UniRule"/>
</dbReference>
<dbReference type="Pfam" id="PF02912">
    <property type="entry name" value="Phe_tRNA-synt_N"/>
    <property type="match status" value="1"/>
</dbReference>
<comment type="catalytic activity">
    <reaction evidence="12 13">
        <text>tRNA(Phe) + L-phenylalanine + ATP = L-phenylalanyl-tRNA(Phe) + AMP + diphosphate + H(+)</text>
        <dbReference type="Rhea" id="RHEA:19413"/>
        <dbReference type="Rhea" id="RHEA-COMP:9668"/>
        <dbReference type="Rhea" id="RHEA-COMP:9699"/>
        <dbReference type="ChEBI" id="CHEBI:15378"/>
        <dbReference type="ChEBI" id="CHEBI:30616"/>
        <dbReference type="ChEBI" id="CHEBI:33019"/>
        <dbReference type="ChEBI" id="CHEBI:58095"/>
        <dbReference type="ChEBI" id="CHEBI:78442"/>
        <dbReference type="ChEBI" id="CHEBI:78531"/>
        <dbReference type="ChEBI" id="CHEBI:456215"/>
        <dbReference type="EC" id="6.1.1.20"/>
    </reaction>
</comment>
<evidence type="ECO:0000256" key="1">
    <source>
        <dbReference type="ARBA" id="ARBA00004496"/>
    </source>
</evidence>
<dbReference type="InterPro" id="IPR010978">
    <property type="entry name" value="tRNA-bd_arm"/>
</dbReference>
<dbReference type="EC" id="6.1.1.20" evidence="13"/>
<dbReference type="SUPFAM" id="SSF55681">
    <property type="entry name" value="Class II aaRS and biotin synthetases"/>
    <property type="match status" value="1"/>
</dbReference>
<evidence type="ECO:0000256" key="11">
    <source>
        <dbReference type="ARBA" id="ARBA00023146"/>
    </source>
</evidence>
<evidence type="ECO:0000256" key="10">
    <source>
        <dbReference type="ARBA" id="ARBA00022917"/>
    </source>
</evidence>
<keyword evidence="10 13" id="KW-0648">Protein biosynthesis</keyword>
<keyword evidence="4 13" id="KW-0963">Cytoplasm</keyword>
<evidence type="ECO:0000313" key="15">
    <source>
        <dbReference type="EMBL" id="AWH90636.1"/>
    </source>
</evidence>
<evidence type="ECO:0000256" key="2">
    <source>
        <dbReference type="ARBA" id="ARBA00010207"/>
    </source>
</evidence>
<dbReference type="OrthoDB" id="9800719at2"/>
<name>A0A2U8DFR4_9GAMM</name>
<dbReference type="InterPro" id="IPR004188">
    <property type="entry name" value="Phe-tRNA_ligase_II_N"/>
</dbReference>
<evidence type="ECO:0000256" key="9">
    <source>
        <dbReference type="ARBA" id="ARBA00022842"/>
    </source>
</evidence>
<evidence type="ECO:0000256" key="13">
    <source>
        <dbReference type="HAMAP-Rule" id="MF_00281"/>
    </source>
</evidence>
<dbReference type="PROSITE" id="PS50862">
    <property type="entry name" value="AA_TRNA_LIGASE_II"/>
    <property type="match status" value="1"/>
</dbReference>
<dbReference type="Gene3D" id="3.30.930.10">
    <property type="entry name" value="Bira Bifunctional Protein, Domain 2"/>
    <property type="match status" value="1"/>
</dbReference>
<reference evidence="15 16" key="1">
    <citation type="submission" date="2018-04" db="EMBL/GenBank/DDBJ databases">
        <title>Genome sequence of Buchnera aphidicola from Melaphis sacchari.</title>
        <authorList>
            <person name="Geib S.M."/>
            <person name="Palmer N.A."/>
            <person name="Sattler S.E."/>
            <person name="Sarath G."/>
        </authorList>
    </citation>
    <scope>NUCLEOTIDE SEQUENCE [LARGE SCALE GENOMIC DNA]</scope>
    <source>
        <strain evidence="15 16">LSU</strain>
    </source>
</reference>
<comment type="subunit">
    <text evidence="3 13">Tetramer of two alpha and two beta subunits.</text>
</comment>
<dbReference type="Proteomes" id="UP000244884">
    <property type="component" value="Chromosome"/>
</dbReference>
<dbReference type="RefSeq" id="WP_158341412.1">
    <property type="nucleotide sequence ID" value="NZ_CP029161.1"/>
</dbReference>
<dbReference type="InterPro" id="IPR002319">
    <property type="entry name" value="Phenylalanyl-tRNA_Synthase"/>
</dbReference>
<dbReference type="PANTHER" id="PTHR11538">
    <property type="entry name" value="PHENYLALANYL-TRNA SYNTHETASE"/>
    <property type="match status" value="1"/>
</dbReference>
<dbReference type="NCBIfam" id="TIGR00468">
    <property type="entry name" value="pheS"/>
    <property type="match status" value="1"/>
</dbReference>
<dbReference type="InterPro" id="IPR022911">
    <property type="entry name" value="Phe_tRNA_ligase_alpha1_bac"/>
</dbReference>
<comment type="cofactor">
    <cofactor evidence="13">
        <name>Mg(2+)</name>
        <dbReference type="ChEBI" id="CHEBI:18420"/>
    </cofactor>
    <text evidence="13">Binds 2 magnesium ions per tetramer.</text>
</comment>
<comment type="similarity">
    <text evidence="2 13">Belongs to the class-II aminoacyl-tRNA synthetase family. Phe-tRNA synthetase alpha subunit type 1 subfamily.</text>
</comment>
<comment type="subcellular location">
    <subcellularLocation>
        <location evidence="1 13">Cytoplasm</location>
    </subcellularLocation>
</comment>
<dbReference type="GO" id="GO:0006432">
    <property type="term" value="P:phenylalanyl-tRNA aminoacylation"/>
    <property type="evidence" value="ECO:0007669"/>
    <property type="project" value="UniProtKB-UniRule"/>
</dbReference>
<keyword evidence="6 13" id="KW-0479">Metal-binding</keyword>
<dbReference type="InterPro" id="IPR006195">
    <property type="entry name" value="aa-tRNA-synth_II"/>
</dbReference>
<proteinExistence type="inferred from homology"/>
<keyword evidence="8 13" id="KW-0067">ATP-binding</keyword>
<gene>
    <name evidence="13" type="primary">pheS</name>
    <name evidence="15" type="ORF">DD681_02400</name>
</gene>
<dbReference type="SUPFAM" id="SSF46589">
    <property type="entry name" value="tRNA-binding arm"/>
    <property type="match status" value="1"/>
</dbReference>
<organism evidence="15 16">
    <name type="scientific">Buchnera aphidicola</name>
    <name type="common">Melanaphis sacchari</name>
    <dbReference type="NCBI Taxonomy" id="2173854"/>
    <lineage>
        <taxon>Bacteria</taxon>
        <taxon>Pseudomonadati</taxon>
        <taxon>Pseudomonadota</taxon>
        <taxon>Gammaproteobacteria</taxon>
        <taxon>Enterobacterales</taxon>
        <taxon>Erwiniaceae</taxon>
        <taxon>Buchnera</taxon>
    </lineage>
</organism>
<protein>
    <recommendedName>
        <fullName evidence="13">Phenylalanine--tRNA ligase alpha subunit</fullName>
        <ecNumber evidence="13">6.1.1.20</ecNumber>
    </recommendedName>
    <alternativeName>
        <fullName evidence="13">Phenylalanyl-tRNA synthetase alpha subunit</fullName>
        <shortName evidence="13">PheRS</shortName>
    </alternativeName>
</protein>
<dbReference type="GO" id="GO:0005524">
    <property type="term" value="F:ATP binding"/>
    <property type="evidence" value="ECO:0007669"/>
    <property type="project" value="UniProtKB-UniRule"/>
</dbReference>
<evidence type="ECO:0000256" key="5">
    <source>
        <dbReference type="ARBA" id="ARBA00022598"/>
    </source>
</evidence>
<dbReference type="Pfam" id="PF01409">
    <property type="entry name" value="tRNA-synt_2d"/>
    <property type="match status" value="1"/>
</dbReference>
<dbReference type="InterPro" id="IPR045864">
    <property type="entry name" value="aa-tRNA-synth_II/BPL/LPL"/>
</dbReference>
<evidence type="ECO:0000256" key="6">
    <source>
        <dbReference type="ARBA" id="ARBA00022723"/>
    </source>
</evidence>
<dbReference type="GO" id="GO:0000287">
    <property type="term" value="F:magnesium ion binding"/>
    <property type="evidence" value="ECO:0007669"/>
    <property type="project" value="UniProtKB-UniRule"/>
</dbReference>
<sequence>MFDLKKLFFIIKNEVNNVNNLKELDEIRIKYLGRKGIFSEYIKKIKYLSDTEKRNYGLDINKIKKKTILKINSKKDELNNFFLNKRIKEEKIDVSLPGRHVNNGSFHPINQSIICIKHFFDKLGFQSVNGFEIEDEYHNFDALNIPKNHPARNTHDTFWFDNNRLLRTQTSSMQIRLMKEKKPPIKSIFPGKVYRNDYDATHTPMFHQVEGLIVNKKINFSNLKWIIYNFLYYFFNKKVSIRFRPSYFPFTVLSAEVDIMNKNGKWLEILGCGMVHPLVFKKVNIDSDIYSGCAFGIGVERITMLRYGISDIRSFFENDIKFLKQFKYI</sequence>
<keyword evidence="9 13" id="KW-0460">Magnesium</keyword>
<evidence type="ECO:0000256" key="4">
    <source>
        <dbReference type="ARBA" id="ARBA00022490"/>
    </source>
</evidence>
<evidence type="ECO:0000313" key="16">
    <source>
        <dbReference type="Proteomes" id="UP000244884"/>
    </source>
</evidence>
<evidence type="ECO:0000256" key="12">
    <source>
        <dbReference type="ARBA" id="ARBA00049255"/>
    </source>
</evidence>
<evidence type="ECO:0000259" key="14">
    <source>
        <dbReference type="PROSITE" id="PS50862"/>
    </source>
</evidence>
<evidence type="ECO:0000256" key="7">
    <source>
        <dbReference type="ARBA" id="ARBA00022741"/>
    </source>
</evidence>
<evidence type="ECO:0000256" key="8">
    <source>
        <dbReference type="ARBA" id="ARBA00022840"/>
    </source>
</evidence>
<dbReference type="GO" id="GO:0000049">
    <property type="term" value="F:tRNA binding"/>
    <property type="evidence" value="ECO:0007669"/>
    <property type="project" value="InterPro"/>
</dbReference>
<keyword evidence="7 13" id="KW-0547">Nucleotide-binding</keyword>
<dbReference type="FunFam" id="3.30.930.10:FF:000003">
    <property type="entry name" value="Phenylalanine--tRNA ligase alpha subunit"/>
    <property type="match status" value="1"/>
</dbReference>
<keyword evidence="11 13" id="KW-0030">Aminoacyl-tRNA synthetase</keyword>
<dbReference type="EMBL" id="CP029161">
    <property type="protein sequence ID" value="AWH90636.1"/>
    <property type="molecule type" value="Genomic_DNA"/>
</dbReference>